<gene>
    <name evidence="3" type="ORF">E0L32_011801</name>
</gene>
<keyword evidence="1" id="KW-0808">Transferase</keyword>
<proteinExistence type="predicted"/>
<evidence type="ECO:0000313" key="4">
    <source>
        <dbReference type="Proteomes" id="UP000319257"/>
    </source>
</evidence>
<reference evidence="3 4" key="1">
    <citation type="submission" date="2019-06" db="EMBL/GenBank/DDBJ databases">
        <title>Draft genome sequence of the filamentous fungus Phialemoniopsis curvata isolated from diesel fuel.</title>
        <authorList>
            <person name="Varaljay V.A."/>
            <person name="Lyon W.J."/>
            <person name="Crouch A.L."/>
            <person name="Drake C.E."/>
            <person name="Hollomon J.M."/>
            <person name="Nadeau L.J."/>
            <person name="Nunn H.S."/>
            <person name="Stevenson B.S."/>
            <person name="Bojanowski C.L."/>
            <person name="Crookes-Goodson W.J."/>
        </authorList>
    </citation>
    <scope>NUCLEOTIDE SEQUENCE [LARGE SCALE GENOMIC DNA]</scope>
    <source>
        <strain evidence="3 4">D216</strain>
    </source>
</reference>
<dbReference type="Gene3D" id="3.40.630.30">
    <property type="match status" value="1"/>
</dbReference>
<dbReference type="InParanoid" id="A0A507BFM9"/>
<dbReference type="RefSeq" id="XP_031000014.1">
    <property type="nucleotide sequence ID" value="XM_031134571.1"/>
</dbReference>
<sequence length="164" mass="18637">MAAGEVTFRSHRPGDIGWVIYRHGVLYCDKWGWDPRFEGLVARIMATFLDNYDPDAERGFIAEQDGKILGCIFVVKEPGTEACARLRVLLVEPEARGLGLGKQLVQKSVDFAREKNYKKVILSTQSVLTPARQLYTKIGFKRLYEETGHFTTPESKGEVWELEL</sequence>
<protein>
    <recommendedName>
        <fullName evidence="2">N-acetyltransferase domain-containing protein</fullName>
    </recommendedName>
</protein>
<name>A0A507BFM9_9PEZI</name>
<dbReference type="STRING" id="1093900.A0A507BFM9"/>
<dbReference type="GeneID" id="41979248"/>
<dbReference type="PROSITE" id="PS51186">
    <property type="entry name" value="GNAT"/>
    <property type="match status" value="1"/>
</dbReference>
<dbReference type="PANTHER" id="PTHR13947:SF37">
    <property type="entry name" value="LD18367P"/>
    <property type="match status" value="1"/>
</dbReference>
<accession>A0A507BFM9</accession>
<dbReference type="InterPro" id="IPR016181">
    <property type="entry name" value="Acyl_CoA_acyltransferase"/>
</dbReference>
<feature type="domain" description="N-acetyltransferase" evidence="2">
    <location>
        <begin position="6"/>
        <end position="164"/>
    </location>
</feature>
<dbReference type="Proteomes" id="UP000319257">
    <property type="component" value="Unassembled WGS sequence"/>
</dbReference>
<dbReference type="InterPro" id="IPR050769">
    <property type="entry name" value="NAT_camello-type"/>
</dbReference>
<dbReference type="CDD" id="cd04301">
    <property type="entry name" value="NAT_SF"/>
    <property type="match status" value="1"/>
</dbReference>
<comment type="caution">
    <text evidence="3">The sequence shown here is derived from an EMBL/GenBank/DDBJ whole genome shotgun (WGS) entry which is preliminary data.</text>
</comment>
<dbReference type="PANTHER" id="PTHR13947">
    <property type="entry name" value="GNAT FAMILY N-ACETYLTRANSFERASE"/>
    <property type="match status" value="1"/>
</dbReference>
<evidence type="ECO:0000256" key="1">
    <source>
        <dbReference type="ARBA" id="ARBA00022679"/>
    </source>
</evidence>
<evidence type="ECO:0000313" key="3">
    <source>
        <dbReference type="EMBL" id="TPX18303.1"/>
    </source>
</evidence>
<dbReference type="AlphaFoldDB" id="A0A507BFM9"/>
<dbReference type="EMBL" id="SKBQ01000119">
    <property type="protein sequence ID" value="TPX18303.1"/>
    <property type="molecule type" value="Genomic_DNA"/>
</dbReference>
<dbReference type="GO" id="GO:0008080">
    <property type="term" value="F:N-acetyltransferase activity"/>
    <property type="evidence" value="ECO:0007669"/>
    <property type="project" value="InterPro"/>
</dbReference>
<keyword evidence="4" id="KW-1185">Reference proteome</keyword>
<dbReference type="Pfam" id="PF00583">
    <property type="entry name" value="Acetyltransf_1"/>
    <property type="match status" value="1"/>
</dbReference>
<dbReference type="OrthoDB" id="41532at2759"/>
<evidence type="ECO:0000259" key="2">
    <source>
        <dbReference type="PROSITE" id="PS51186"/>
    </source>
</evidence>
<dbReference type="SUPFAM" id="SSF55729">
    <property type="entry name" value="Acyl-CoA N-acyltransferases (Nat)"/>
    <property type="match status" value="1"/>
</dbReference>
<dbReference type="InterPro" id="IPR000182">
    <property type="entry name" value="GNAT_dom"/>
</dbReference>
<organism evidence="3 4">
    <name type="scientific">Thyridium curvatum</name>
    <dbReference type="NCBI Taxonomy" id="1093900"/>
    <lineage>
        <taxon>Eukaryota</taxon>
        <taxon>Fungi</taxon>
        <taxon>Dikarya</taxon>
        <taxon>Ascomycota</taxon>
        <taxon>Pezizomycotina</taxon>
        <taxon>Sordariomycetes</taxon>
        <taxon>Sordariomycetidae</taxon>
        <taxon>Thyridiales</taxon>
        <taxon>Thyridiaceae</taxon>
        <taxon>Thyridium</taxon>
    </lineage>
</organism>